<organism evidence="3">
    <name type="scientific">Compsopogon caeruleus</name>
    <dbReference type="NCBI Taxonomy" id="31354"/>
    <lineage>
        <taxon>Eukaryota</taxon>
        <taxon>Rhodophyta</taxon>
        <taxon>Compsopogonophyceae</taxon>
        <taxon>Compsopogonales</taxon>
        <taxon>Compsopogonaceae</taxon>
        <taxon>Compsopogon</taxon>
    </lineage>
</organism>
<protein>
    <recommendedName>
        <fullName evidence="2">EF-hand domain-containing protein</fullName>
    </recommendedName>
</protein>
<dbReference type="SUPFAM" id="SSF47473">
    <property type="entry name" value="EF-hand"/>
    <property type="match status" value="1"/>
</dbReference>
<evidence type="ECO:0000256" key="1">
    <source>
        <dbReference type="ARBA" id="ARBA00022837"/>
    </source>
</evidence>
<feature type="domain" description="EF-hand" evidence="2">
    <location>
        <begin position="44"/>
        <end position="79"/>
    </location>
</feature>
<evidence type="ECO:0000313" key="3">
    <source>
        <dbReference type="EMBL" id="CAD9232283.1"/>
    </source>
</evidence>
<keyword evidence="1" id="KW-0106">Calcium</keyword>
<reference evidence="3" key="1">
    <citation type="submission" date="2021-01" db="EMBL/GenBank/DDBJ databases">
        <authorList>
            <person name="Corre E."/>
            <person name="Pelletier E."/>
            <person name="Niang G."/>
            <person name="Scheremetjew M."/>
            <person name="Finn R."/>
            <person name="Kale V."/>
            <person name="Holt S."/>
            <person name="Cochrane G."/>
            <person name="Meng A."/>
            <person name="Brown T."/>
            <person name="Cohen L."/>
        </authorList>
    </citation>
    <scope>NUCLEOTIDE SEQUENCE</scope>
    <source>
        <strain evidence="3">SAG 36.94</strain>
    </source>
</reference>
<dbReference type="InterPro" id="IPR011992">
    <property type="entry name" value="EF-hand-dom_pair"/>
</dbReference>
<dbReference type="InterPro" id="IPR018247">
    <property type="entry name" value="EF_Hand_1_Ca_BS"/>
</dbReference>
<dbReference type="SMART" id="SM00054">
    <property type="entry name" value="EFh"/>
    <property type="match status" value="2"/>
</dbReference>
<dbReference type="Pfam" id="PF13499">
    <property type="entry name" value="EF-hand_7"/>
    <property type="match status" value="1"/>
</dbReference>
<dbReference type="PROSITE" id="PS00018">
    <property type="entry name" value="EF_HAND_1"/>
    <property type="match status" value="2"/>
</dbReference>
<dbReference type="GO" id="GO:0005509">
    <property type="term" value="F:calcium ion binding"/>
    <property type="evidence" value="ECO:0007669"/>
    <property type="project" value="InterPro"/>
</dbReference>
<dbReference type="CDD" id="cd00051">
    <property type="entry name" value="EFh"/>
    <property type="match status" value="1"/>
</dbReference>
<name>A0A7S1TC57_9RHOD</name>
<sequence length="119" mass="13706">MSHAPVSIENLSRLIVFFCSFVYLLVEFLGMLRAVHADEEDPDLMEAKIRRAFDQIDKNHDRELDKEEFKAAVALLGRSLTESQIDTLFNEIDVDASGKIDFPEFSSRLMNEWRGRPLS</sequence>
<accession>A0A7S1TC57</accession>
<evidence type="ECO:0000259" key="2">
    <source>
        <dbReference type="PROSITE" id="PS50222"/>
    </source>
</evidence>
<dbReference type="InterPro" id="IPR002048">
    <property type="entry name" value="EF_hand_dom"/>
</dbReference>
<feature type="domain" description="EF-hand" evidence="2">
    <location>
        <begin position="80"/>
        <end position="115"/>
    </location>
</feature>
<dbReference type="EMBL" id="HBGH01007965">
    <property type="protein sequence ID" value="CAD9232283.1"/>
    <property type="molecule type" value="Transcribed_RNA"/>
</dbReference>
<dbReference type="AlphaFoldDB" id="A0A7S1TC57"/>
<gene>
    <name evidence="3" type="ORF">CCAE0312_LOCUS4364</name>
</gene>
<dbReference type="Gene3D" id="1.10.238.10">
    <property type="entry name" value="EF-hand"/>
    <property type="match status" value="1"/>
</dbReference>
<proteinExistence type="predicted"/>
<dbReference type="PROSITE" id="PS50222">
    <property type="entry name" value="EF_HAND_2"/>
    <property type="match status" value="2"/>
</dbReference>